<evidence type="ECO:0000256" key="7">
    <source>
        <dbReference type="ARBA" id="ARBA00023136"/>
    </source>
</evidence>
<dbReference type="Pfam" id="PF07690">
    <property type="entry name" value="MFS_1"/>
    <property type="match status" value="1"/>
</dbReference>
<dbReference type="InterPro" id="IPR011701">
    <property type="entry name" value="MFS"/>
</dbReference>
<dbReference type="PANTHER" id="PTHR43271:SF2">
    <property type="entry name" value="BLL2771 PROTEIN"/>
    <property type="match status" value="1"/>
</dbReference>
<dbReference type="RefSeq" id="WP_211551288.1">
    <property type="nucleotide sequence ID" value="NZ_JAGTUF010000024.1"/>
</dbReference>
<dbReference type="PROSITE" id="PS50850">
    <property type="entry name" value="MFS"/>
    <property type="match status" value="1"/>
</dbReference>
<dbReference type="InterPro" id="IPR036259">
    <property type="entry name" value="MFS_trans_sf"/>
</dbReference>
<organism evidence="10 11">
    <name type="scientific">Magnetospirillum sulfuroxidans</name>
    <dbReference type="NCBI Taxonomy" id="611300"/>
    <lineage>
        <taxon>Bacteria</taxon>
        <taxon>Pseudomonadati</taxon>
        <taxon>Pseudomonadota</taxon>
        <taxon>Alphaproteobacteria</taxon>
        <taxon>Rhodospirillales</taxon>
        <taxon>Rhodospirillaceae</taxon>
        <taxon>Magnetospirillum</taxon>
    </lineage>
</organism>
<evidence type="ECO:0000256" key="4">
    <source>
        <dbReference type="ARBA" id="ARBA00022475"/>
    </source>
</evidence>
<proteinExistence type="inferred from homology"/>
<feature type="transmembrane region" description="Helical" evidence="8">
    <location>
        <begin position="240"/>
        <end position="259"/>
    </location>
</feature>
<accession>A0ABS5IGV5</accession>
<feature type="transmembrane region" description="Helical" evidence="8">
    <location>
        <begin position="73"/>
        <end position="90"/>
    </location>
</feature>
<feature type="transmembrane region" description="Helical" evidence="8">
    <location>
        <begin position="271"/>
        <end position="291"/>
    </location>
</feature>
<evidence type="ECO:0000256" key="2">
    <source>
        <dbReference type="ARBA" id="ARBA00008335"/>
    </source>
</evidence>
<keyword evidence="7 8" id="KW-0472">Membrane</keyword>
<evidence type="ECO:0000259" key="9">
    <source>
        <dbReference type="PROSITE" id="PS50850"/>
    </source>
</evidence>
<dbReference type="EMBL" id="JAGTUF010000024">
    <property type="protein sequence ID" value="MBR9973501.1"/>
    <property type="molecule type" value="Genomic_DNA"/>
</dbReference>
<evidence type="ECO:0000256" key="3">
    <source>
        <dbReference type="ARBA" id="ARBA00022448"/>
    </source>
</evidence>
<comment type="subcellular location">
    <subcellularLocation>
        <location evidence="1">Cell membrane</location>
        <topology evidence="1">Multi-pass membrane protein</topology>
    </subcellularLocation>
</comment>
<dbReference type="SUPFAM" id="SSF103473">
    <property type="entry name" value="MFS general substrate transporter"/>
    <property type="match status" value="1"/>
</dbReference>
<sequence>MTISARERVAVFLLGFSAFLPLYAPQSVLPRMAAALGTSVAATGTVIGATTLAVAVAAPLAGPLTDRFGRKRAMLAALAALGPLTLALVLCQTLDQVLVARFAQGMALPALLTGAVAFITGRWTGPASAAIMGVFVGGSAMGGFAGRFVAGLFGELFGWQAGFAALAVLSLACLPVIQHWLPADTPQPDSRFSAHLGATWRHAKDFRIRSAALFGATVLFAMTGTLSYVGFHLAQPPFNLGPAEIGLVFLVYPLGAAMAPMNGRLLRRLALRPAIAAAIAICLTGLGLLLIPMVPAVMAGICVFIIGIFLCQSLALGYVGRTARFSPGAAAGLYVCCFYLGGSLGAVIPGLLWPLYGWHGCVVVIAATLCGGAMLSRLMSEAPNGTINPQRFKN</sequence>
<evidence type="ECO:0000256" key="1">
    <source>
        <dbReference type="ARBA" id="ARBA00004651"/>
    </source>
</evidence>
<dbReference type="InterPro" id="IPR020846">
    <property type="entry name" value="MFS_dom"/>
</dbReference>
<dbReference type="Gene3D" id="1.20.1250.20">
    <property type="entry name" value="MFS general substrate transporter like domains"/>
    <property type="match status" value="1"/>
</dbReference>
<feature type="transmembrane region" description="Helical" evidence="8">
    <location>
        <begin position="211"/>
        <end position="234"/>
    </location>
</feature>
<feature type="domain" description="Major facilitator superfamily (MFS) profile" evidence="9">
    <location>
        <begin position="3"/>
        <end position="384"/>
    </location>
</feature>
<evidence type="ECO:0000313" key="10">
    <source>
        <dbReference type="EMBL" id="MBR9973501.1"/>
    </source>
</evidence>
<feature type="transmembrane region" description="Helical" evidence="8">
    <location>
        <begin position="356"/>
        <end position="375"/>
    </location>
</feature>
<feature type="transmembrane region" description="Helical" evidence="8">
    <location>
        <begin position="40"/>
        <end position="61"/>
    </location>
</feature>
<evidence type="ECO:0000313" key="11">
    <source>
        <dbReference type="Proteomes" id="UP000680714"/>
    </source>
</evidence>
<evidence type="ECO:0000256" key="5">
    <source>
        <dbReference type="ARBA" id="ARBA00022692"/>
    </source>
</evidence>
<reference evidence="10 11" key="1">
    <citation type="submission" date="2021-04" db="EMBL/GenBank/DDBJ databases">
        <title>Magnetospirillum sulfuroxidans sp. nov., a facultative chemolithoautotrophic sulfur-oxidizing alphaproteobacterium isolated from freshwater sediment and proposals for Paramagetospirillum gen. nov., and Magnetospirillaceae fam. nov.</title>
        <authorList>
            <person name="Koziaeva V."/>
            <person name="Geelhoed J.S."/>
            <person name="Sorokin D.Y."/>
            <person name="Grouzdev D.S."/>
        </authorList>
    </citation>
    <scope>NUCLEOTIDE SEQUENCE [LARGE SCALE GENOMIC DNA]</scope>
    <source>
        <strain evidence="10 11">J10</strain>
    </source>
</reference>
<gene>
    <name evidence="10" type="ORF">KEC16_17375</name>
</gene>
<dbReference type="Proteomes" id="UP000680714">
    <property type="component" value="Unassembled WGS sequence"/>
</dbReference>
<feature type="transmembrane region" description="Helical" evidence="8">
    <location>
        <begin position="297"/>
        <end position="319"/>
    </location>
</feature>
<comment type="caution">
    <text evidence="10">The sequence shown here is derived from an EMBL/GenBank/DDBJ whole genome shotgun (WGS) entry which is preliminary data.</text>
</comment>
<feature type="transmembrane region" description="Helical" evidence="8">
    <location>
        <begin position="127"/>
        <end position="150"/>
    </location>
</feature>
<keyword evidence="4" id="KW-1003">Cell membrane</keyword>
<evidence type="ECO:0000256" key="8">
    <source>
        <dbReference type="SAM" id="Phobius"/>
    </source>
</evidence>
<keyword evidence="11" id="KW-1185">Reference proteome</keyword>
<dbReference type="CDD" id="cd17324">
    <property type="entry name" value="MFS_NepI_like"/>
    <property type="match status" value="1"/>
</dbReference>
<keyword evidence="6 8" id="KW-1133">Transmembrane helix</keyword>
<feature type="transmembrane region" description="Helical" evidence="8">
    <location>
        <begin position="331"/>
        <end position="350"/>
    </location>
</feature>
<feature type="transmembrane region" description="Helical" evidence="8">
    <location>
        <begin position="102"/>
        <end position="120"/>
    </location>
</feature>
<name>A0ABS5IGV5_9PROT</name>
<comment type="similarity">
    <text evidence="2">Belongs to the major facilitator superfamily.</text>
</comment>
<keyword evidence="5 8" id="KW-0812">Transmembrane</keyword>
<keyword evidence="3" id="KW-0813">Transport</keyword>
<protein>
    <submittedName>
        <fullName evidence="10">MFS transporter</fullName>
    </submittedName>
</protein>
<dbReference type="PANTHER" id="PTHR43271">
    <property type="entry name" value="BLL2771 PROTEIN"/>
    <property type="match status" value="1"/>
</dbReference>
<evidence type="ECO:0000256" key="6">
    <source>
        <dbReference type="ARBA" id="ARBA00022989"/>
    </source>
</evidence>